<sequence length="258" mass="27592">MKRRYLLAAAALPWLAHAEKAPLRIAVAPGPQAEVMDLVARLATAQGLALTTILSVGAPAAVNASLASGGFDAASVEDGVAFSNDPSRQWLAEAALTVTLPMALYSRRLAALRDLPVGARVAIPAEPAAATRALLLLYNHGLLLLRPEAGLHARLSDVRQTRRGLRLLSLPSTQLAAALHGTADLAVIDRAHATDAGLQPARDSLGVEDARSPWAGVLTVRRADVEAPWLRQLVAVYRSEPVKRFILDRYQDGVRRPW</sequence>
<dbReference type="InterPro" id="IPR004872">
    <property type="entry name" value="Lipoprotein_NlpA"/>
</dbReference>
<keyword evidence="8" id="KW-1185">Reference proteome</keyword>
<organism evidence="7 8">
    <name type="scientific">Roseateles agri</name>
    <dbReference type="NCBI Taxonomy" id="3098619"/>
    <lineage>
        <taxon>Bacteria</taxon>
        <taxon>Pseudomonadati</taxon>
        <taxon>Pseudomonadota</taxon>
        <taxon>Betaproteobacteria</taxon>
        <taxon>Burkholderiales</taxon>
        <taxon>Sphaerotilaceae</taxon>
        <taxon>Roseateles</taxon>
    </lineage>
</organism>
<name>A0ABU5DHP7_9BURK</name>
<dbReference type="EMBL" id="JAXCLA010000004">
    <property type="protein sequence ID" value="MDY0745811.1"/>
    <property type="molecule type" value="Genomic_DNA"/>
</dbReference>
<dbReference type="Pfam" id="PF03180">
    <property type="entry name" value="Lipoprotein_9"/>
    <property type="match status" value="1"/>
</dbReference>
<dbReference type="PANTHER" id="PTHR30429">
    <property type="entry name" value="D-METHIONINE-BINDING LIPOPROTEIN METQ"/>
    <property type="match status" value="1"/>
</dbReference>
<evidence type="ECO:0000256" key="4">
    <source>
        <dbReference type="ARBA" id="ARBA00023136"/>
    </source>
</evidence>
<comment type="subcellular location">
    <subcellularLocation>
        <location evidence="1">Membrane</location>
        <topology evidence="1">Lipid-anchor</topology>
    </subcellularLocation>
</comment>
<evidence type="ECO:0000313" key="7">
    <source>
        <dbReference type="EMBL" id="MDY0745811.1"/>
    </source>
</evidence>
<dbReference type="Proteomes" id="UP001285263">
    <property type="component" value="Unassembled WGS sequence"/>
</dbReference>
<dbReference type="PANTHER" id="PTHR30429:SF1">
    <property type="entry name" value="D-METHIONINE-BINDING LIPOPROTEIN METQ-RELATED"/>
    <property type="match status" value="1"/>
</dbReference>
<keyword evidence="6" id="KW-0449">Lipoprotein</keyword>
<gene>
    <name evidence="7" type="ORF">SNE35_14925</name>
</gene>
<proteinExistence type="inferred from homology"/>
<reference evidence="7 8" key="1">
    <citation type="submission" date="2023-11" db="EMBL/GenBank/DDBJ databases">
        <title>Paucibacter sp. nov., isolated from fresh soil in Korea.</title>
        <authorList>
            <person name="Le N.T.T."/>
        </authorList>
    </citation>
    <scope>NUCLEOTIDE SEQUENCE [LARGE SCALE GENOMIC DNA]</scope>
    <source>
        <strain evidence="7 8">R3-3</strain>
    </source>
</reference>
<evidence type="ECO:0000256" key="5">
    <source>
        <dbReference type="ARBA" id="ARBA00023139"/>
    </source>
</evidence>
<protein>
    <submittedName>
        <fullName evidence="7">MetQ/NlpA family ABC transporter substrate-binding protein</fullName>
    </submittedName>
</protein>
<keyword evidence="4" id="KW-0472">Membrane</keyword>
<evidence type="ECO:0000256" key="1">
    <source>
        <dbReference type="ARBA" id="ARBA00004635"/>
    </source>
</evidence>
<keyword evidence="5" id="KW-0564">Palmitate</keyword>
<keyword evidence="3" id="KW-0732">Signal</keyword>
<comment type="caution">
    <text evidence="7">The sequence shown here is derived from an EMBL/GenBank/DDBJ whole genome shotgun (WGS) entry which is preliminary data.</text>
</comment>
<comment type="similarity">
    <text evidence="2">Belongs to the NlpA lipoprotein family.</text>
</comment>
<evidence type="ECO:0000256" key="3">
    <source>
        <dbReference type="ARBA" id="ARBA00022729"/>
    </source>
</evidence>
<evidence type="ECO:0000256" key="2">
    <source>
        <dbReference type="ARBA" id="ARBA00008973"/>
    </source>
</evidence>
<evidence type="ECO:0000313" key="8">
    <source>
        <dbReference type="Proteomes" id="UP001285263"/>
    </source>
</evidence>
<evidence type="ECO:0000256" key="6">
    <source>
        <dbReference type="ARBA" id="ARBA00023288"/>
    </source>
</evidence>
<dbReference type="Gene3D" id="3.40.190.10">
    <property type="entry name" value="Periplasmic binding protein-like II"/>
    <property type="match status" value="2"/>
</dbReference>
<dbReference type="RefSeq" id="WP_320423705.1">
    <property type="nucleotide sequence ID" value="NZ_JAXCLA010000004.1"/>
</dbReference>
<dbReference type="SUPFAM" id="SSF53850">
    <property type="entry name" value="Periplasmic binding protein-like II"/>
    <property type="match status" value="1"/>
</dbReference>
<accession>A0ABU5DHP7</accession>